<proteinExistence type="predicted"/>
<keyword evidence="3" id="KW-1185">Reference proteome</keyword>
<reference evidence="2 3" key="1">
    <citation type="journal article" date="2015" name="Genome Announc.">
        <title>De Novo Genome Sequence of Yersinia aleksiciae Y159T.</title>
        <authorList>
            <person name="Sprague L.D."/>
            <person name="Neubauer H."/>
        </authorList>
    </citation>
    <scope>NUCLEOTIDE SEQUENCE [LARGE SCALE GENOMIC DNA]</scope>
    <source>
        <strain evidence="2 3">159</strain>
    </source>
</reference>
<evidence type="ECO:0000313" key="3">
    <source>
        <dbReference type="Proteomes" id="UP000069914"/>
    </source>
</evidence>
<name>A0ABN4HCP2_YERAE</name>
<dbReference type="InterPro" id="IPR043037">
    <property type="entry name" value="CfaE_adhesin"/>
</dbReference>
<dbReference type="Proteomes" id="UP000069914">
    <property type="component" value="Chromosome"/>
</dbReference>
<dbReference type="EMBL" id="CP011975">
    <property type="protein sequence ID" value="AKP35256.1"/>
    <property type="molecule type" value="Genomic_DNA"/>
</dbReference>
<dbReference type="Gene3D" id="2.60.40.2040">
    <property type="entry name" value="CFA/I fimbrial subunit E, pilin domain"/>
    <property type="match status" value="1"/>
</dbReference>
<dbReference type="Pfam" id="PF07434">
    <property type="entry name" value="CblD"/>
    <property type="match status" value="1"/>
</dbReference>
<feature type="chain" id="PRO_5047436068" evidence="1">
    <location>
        <begin position="22"/>
        <end position="366"/>
    </location>
</feature>
<gene>
    <name evidence="2" type="ORF">ACZ76_17850</name>
</gene>
<sequence>MLNIILLLLATLAGSITTAYAERLVPSGRTTIINIGFDKMSVPSQVPIWADESGGYDTEDVPKWRRNSLVCLSNSNAQYGRCPSVPVWIVENIPVPHQIPLIFTETTTKRQVLLNIYAFKYQLSNSNRTVTYSAVNYIGSIETFFNAYIPASELAKLPTAGVWQGELRMALIQWINTKLADWTATITFRVTDYGNQQIYLPQYGNSVPQVDLGLQLTIPGSVARPSTMKGSKTLDICLYDGNDGASNRISLLLQDEGGPATGRGQGMFSVYRAGADKANQRNRLDYTVSIINPITNSPQPVNNGRELIWTGTNRGPLRRVVLPGQLNAVLCVPAPIQLVTPEFNVSSKTSGRYSGRLRIIYTPTTQ</sequence>
<dbReference type="InterPro" id="IPR010888">
    <property type="entry name" value="CblD"/>
</dbReference>
<keyword evidence="1" id="KW-0732">Signal</keyword>
<protein>
    <submittedName>
        <fullName evidence="2">Tail fiber assembly protein</fullName>
    </submittedName>
</protein>
<feature type="signal peptide" evidence="1">
    <location>
        <begin position="1"/>
        <end position="21"/>
    </location>
</feature>
<evidence type="ECO:0000313" key="2">
    <source>
        <dbReference type="EMBL" id="AKP35256.1"/>
    </source>
</evidence>
<evidence type="ECO:0000256" key="1">
    <source>
        <dbReference type="SAM" id="SignalP"/>
    </source>
</evidence>
<dbReference type="Gene3D" id="2.60.40.2520">
    <property type="entry name" value="CFA/I fimbrial subunit E, adhesin domain"/>
    <property type="match status" value="1"/>
</dbReference>
<accession>A0ABN4HCP2</accession>
<organism evidence="2 3">
    <name type="scientific">Yersinia aleksiciae</name>
    <dbReference type="NCBI Taxonomy" id="263819"/>
    <lineage>
        <taxon>Bacteria</taxon>
        <taxon>Pseudomonadati</taxon>
        <taxon>Pseudomonadota</taxon>
        <taxon>Gammaproteobacteria</taxon>
        <taxon>Enterobacterales</taxon>
        <taxon>Yersiniaceae</taxon>
        <taxon>Yersinia</taxon>
    </lineage>
</organism>